<comment type="caution">
    <text evidence="2">The sequence shown here is derived from an EMBL/GenBank/DDBJ whole genome shotgun (WGS) entry which is preliminary data.</text>
</comment>
<keyword evidence="3" id="KW-1185">Reference proteome</keyword>
<dbReference type="InterPro" id="IPR051783">
    <property type="entry name" value="NAD(P)-dependent_oxidoreduct"/>
</dbReference>
<accession>A0A7K3WE64</accession>
<dbReference type="Proteomes" id="UP000470470">
    <property type="component" value="Unassembled WGS sequence"/>
</dbReference>
<dbReference type="PANTHER" id="PTHR48079">
    <property type="entry name" value="PROTEIN YEEZ"/>
    <property type="match status" value="1"/>
</dbReference>
<organism evidence="2 3">
    <name type="scientific">Goekera deserti</name>
    <dbReference type="NCBI Taxonomy" id="2497753"/>
    <lineage>
        <taxon>Bacteria</taxon>
        <taxon>Bacillati</taxon>
        <taxon>Actinomycetota</taxon>
        <taxon>Actinomycetes</taxon>
        <taxon>Geodermatophilales</taxon>
        <taxon>Geodermatophilaceae</taxon>
        <taxon>Goekera</taxon>
    </lineage>
</organism>
<dbReference type="GO" id="GO:0004029">
    <property type="term" value="F:aldehyde dehydrogenase (NAD+) activity"/>
    <property type="evidence" value="ECO:0007669"/>
    <property type="project" value="TreeGrafter"/>
</dbReference>
<dbReference type="InterPro" id="IPR036291">
    <property type="entry name" value="NAD(P)-bd_dom_sf"/>
</dbReference>
<dbReference type="Gene3D" id="3.40.50.720">
    <property type="entry name" value="NAD(P)-binding Rossmann-like Domain"/>
    <property type="match status" value="1"/>
</dbReference>
<dbReference type="RefSeq" id="WP_152731051.1">
    <property type="nucleotide sequence ID" value="NZ_JAABOZ010000001.1"/>
</dbReference>
<evidence type="ECO:0000259" key="1">
    <source>
        <dbReference type="Pfam" id="PF01370"/>
    </source>
</evidence>
<dbReference type="AlphaFoldDB" id="A0A7K3WE64"/>
<dbReference type="GO" id="GO:0005737">
    <property type="term" value="C:cytoplasm"/>
    <property type="evidence" value="ECO:0007669"/>
    <property type="project" value="TreeGrafter"/>
</dbReference>
<proteinExistence type="predicted"/>
<sequence>MADPTPVVVVTGANGLVGAAVCRALAERSAQVRAVVRRAGTAPPLPGVTEHVGDPADEDLARTVTTGADAVVTTVHPMGSSRQVQHQVGVEGTQVLARAARDAGVGRLVHVSTAGIYDRSAGIGDVAEDGALLPEGSDDYPDTKQAADAALARIGGLTTVLVRPPAILGAGDTSVWNTLRPRQLRDGDRRRNPAETWAWVHVEDLASFLADVATGAVASADDPDRGPVAGGTTPVIVAGEPATWRDYLGTVGEALGVEAEWTDEPVWTGQLRTDRVRAWGWTPRVQLAAALDELRRGLAGT</sequence>
<dbReference type="Pfam" id="PF01370">
    <property type="entry name" value="Epimerase"/>
    <property type="match status" value="1"/>
</dbReference>
<evidence type="ECO:0000313" key="2">
    <source>
        <dbReference type="EMBL" id="NEL54636.1"/>
    </source>
</evidence>
<feature type="domain" description="NAD-dependent epimerase/dehydratase" evidence="1">
    <location>
        <begin position="8"/>
        <end position="210"/>
    </location>
</feature>
<dbReference type="EMBL" id="JAAGWK010000015">
    <property type="protein sequence ID" value="NEL54636.1"/>
    <property type="molecule type" value="Genomic_DNA"/>
</dbReference>
<name>A0A7K3WE64_9ACTN</name>
<reference evidence="2 3" key="1">
    <citation type="submission" date="2020-02" db="EMBL/GenBank/DDBJ databases">
        <title>The whole genome sequence of CPCC 205119.</title>
        <authorList>
            <person name="Jiang Z."/>
        </authorList>
    </citation>
    <scope>NUCLEOTIDE SEQUENCE [LARGE SCALE GENOMIC DNA]</scope>
    <source>
        <strain evidence="2 3">CPCC 205119</strain>
    </source>
</reference>
<evidence type="ECO:0000313" key="3">
    <source>
        <dbReference type="Proteomes" id="UP000470470"/>
    </source>
</evidence>
<dbReference type="PANTHER" id="PTHR48079:SF6">
    <property type="entry name" value="NAD(P)-BINDING DOMAIN-CONTAINING PROTEIN-RELATED"/>
    <property type="match status" value="1"/>
</dbReference>
<dbReference type="InterPro" id="IPR001509">
    <property type="entry name" value="Epimerase_deHydtase"/>
</dbReference>
<protein>
    <submittedName>
        <fullName evidence="2">NAD(P)H-binding protein</fullName>
    </submittedName>
</protein>
<gene>
    <name evidence="2" type="ORF">G1H19_11550</name>
</gene>
<dbReference type="SUPFAM" id="SSF51735">
    <property type="entry name" value="NAD(P)-binding Rossmann-fold domains"/>
    <property type="match status" value="1"/>
</dbReference>